<name>A0A1D1ULA3_RAMVA</name>
<dbReference type="Proteomes" id="UP000186922">
    <property type="component" value="Unassembled WGS sequence"/>
</dbReference>
<comment type="caution">
    <text evidence="1">The sequence shown here is derived from an EMBL/GenBank/DDBJ whole genome shotgun (WGS) entry which is preliminary data.</text>
</comment>
<feature type="non-terminal residue" evidence="1">
    <location>
        <position position="1"/>
    </location>
</feature>
<dbReference type="AlphaFoldDB" id="A0A1D1ULA3"/>
<reference evidence="1 2" key="1">
    <citation type="journal article" date="2016" name="Nat. Commun.">
        <title>Extremotolerant tardigrade genome and improved radiotolerance of human cultured cells by tardigrade-unique protein.</title>
        <authorList>
            <person name="Hashimoto T."/>
            <person name="Horikawa D.D."/>
            <person name="Saito Y."/>
            <person name="Kuwahara H."/>
            <person name="Kozuka-Hata H."/>
            <person name="Shin-I T."/>
            <person name="Minakuchi Y."/>
            <person name="Ohishi K."/>
            <person name="Motoyama A."/>
            <person name="Aizu T."/>
            <person name="Enomoto A."/>
            <person name="Kondo K."/>
            <person name="Tanaka S."/>
            <person name="Hara Y."/>
            <person name="Koshikawa S."/>
            <person name="Sagara H."/>
            <person name="Miura T."/>
            <person name="Yokobori S."/>
            <person name="Miyagawa K."/>
            <person name="Suzuki Y."/>
            <person name="Kubo T."/>
            <person name="Oyama M."/>
            <person name="Kohara Y."/>
            <person name="Fujiyama A."/>
            <person name="Arakawa K."/>
            <person name="Katayama T."/>
            <person name="Toyoda A."/>
            <person name="Kunieda T."/>
        </authorList>
    </citation>
    <scope>NUCLEOTIDE SEQUENCE [LARGE SCALE GENOMIC DNA]</scope>
    <source>
        <strain evidence="1 2">YOKOZUNA-1</strain>
    </source>
</reference>
<organism evidence="1 2">
    <name type="scientific">Ramazzottius varieornatus</name>
    <name type="common">Water bear</name>
    <name type="synonym">Tardigrade</name>
    <dbReference type="NCBI Taxonomy" id="947166"/>
    <lineage>
        <taxon>Eukaryota</taxon>
        <taxon>Metazoa</taxon>
        <taxon>Ecdysozoa</taxon>
        <taxon>Tardigrada</taxon>
        <taxon>Eutardigrada</taxon>
        <taxon>Parachela</taxon>
        <taxon>Hypsibioidea</taxon>
        <taxon>Ramazzottiidae</taxon>
        <taxon>Ramazzottius</taxon>
    </lineage>
</organism>
<gene>
    <name evidence="1" type="primary">RvY_02915-1</name>
    <name evidence="1" type="synonym">RvY_02915.1</name>
    <name evidence="1" type="ORF">RvY_02915</name>
</gene>
<sequence>LFQIVQVFCRRQMVSQKNELFIYAKTNTKTISHCIVDVLIPILQQEQEEGAERSDFRPARCFLLITYCWTILLFPFFHVRVAECFFYCVFGKVFFRLNFFRLIMIPEWERRAHESSVSLSGAVCSLSHLPQLANRGTRVSWPVRCRVALVYVSRMANFGSAGASLRLIAHGRH</sequence>
<proteinExistence type="predicted"/>
<protein>
    <submittedName>
        <fullName evidence="1">Uncharacterized protein</fullName>
    </submittedName>
</protein>
<evidence type="ECO:0000313" key="1">
    <source>
        <dbReference type="EMBL" id="GAU90509.1"/>
    </source>
</evidence>
<evidence type="ECO:0000313" key="2">
    <source>
        <dbReference type="Proteomes" id="UP000186922"/>
    </source>
</evidence>
<accession>A0A1D1ULA3</accession>
<dbReference type="EMBL" id="BDGG01000001">
    <property type="protein sequence ID" value="GAU90509.1"/>
    <property type="molecule type" value="Genomic_DNA"/>
</dbReference>
<keyword evidence="2" id="KW-1185">Reference proteome</keyword>